<dbReference type="InterPro" id="IPR025724">
    <property type="entry name" value="GAG-pre-integrase_dom"/>
</dbReference>
<protein>
    <submittedName>
        <fullName evidence="5">Uncharacterized protein</fullName>
    </submittedName>
</protein>
<feature type="domain" description="GAG-pre-integrase" evidence="4">
    <location>
        <begin position="1041"/>
        <end position="1088"/>
    </location>
</feature>
<sequence length="1851" mass="209740">MLYHYKLGLSQVEARLVEFKNQENKFCKKIKGLEFNVECKNNRIERLTNELEELKKEKEGLDSKLSGFQSAAKDLDTLLQSQRSDKNKEGLRYSVVPPSCSSLLFSQERYDVDWGITITSSGNVLEHFIPNNPPLNLMLHLQSKVLYAVEGVITHFFIGLLRRNPSDESEEDKEEEVAKDKDTHASSHDGFAAALAVLITRASQSRQYGLTCYVRTLYEKSYGPFQQPKLDHSSCSFPVYLSSDCLWQILDLDFLHSIIQSRPNIIECIITKLVECINTHQSVLLVLILIYETSGIRLVIITTNSDPFQMFVIVPFDNLVVLQTSSRIYSSSTKLLHETFINSNVRPTLSSQTKFSLSGFGFYPRLLTPYISLRDKDMQKSKDPQVVVSVAKLPILNPNEFDLWKMRIEQVVNGVVQPIAPTTVEQRLAKKNELKARGTLLTTLPDKHQLKFNIYKDAKSLMETIKKRFGGNKETKKVQKTLLKQQYENFTGSSSKSLDQIHDRLQKLISQLEILAEFLSQEDINLNTNESVSAITSVSAASTKVLVYALPNVDNLNADDLEEIDLKWQMAMLTMRAKMFLQRTERNLGANGTTSTGFDMSKVKCYNCHRRVHFARECSYDWSFQADEEPTNYALMAFTSSSSSSSNNKVAPYSKACAKAYDTLQSHYDKLINDLRKSPFDVISYKTGLESFEARIVVYQQNEIVFEEDIKLLKLDVMLRNNALVDLRKKFEKAEQERDELKLKLENFQTSLKNLSQLLSSQITDKTGLGYNNQVFNSTVFDYDEVISSESEVSIPTSLVHDRYKSGEGYHDVPPPYIGTFMPYKPDLVFYDILTINETFPTVLHVEPSPTKPNMDLSQSNRPSAPIIKDWVSDLEDESEGEPMPTQKAPSFVQTFEHVKTPRPSVKTVEHPILAENLRKDIPKSKGHRHSWNRKACFVCKSLTHLIKDYDYYEKKMVQKPVRNHAMRGNHQYYARMTHPYPHRHVVPIAVLTRSRLVPLTAARHVTTVRTYLISLTLKKSMEDMLPLVEIQRWVPREKNMYNVDLKNIVPLGDLTCLFAKATLDESNLWHRRLGHINFKTMNKLVNESGPTWLFDIDTLTQSMNYQPVVVGNQPNSSAGIQEHFDAAKAGEGNSESEVHVSPNSSAKTKKHDDKTKREAKGKIHVELSTGVRNLSEEFEDFSFNSTNGVNAASTPVTAVESNSTNSTNTFSAAGPSNNVVSSNFKLGGKSSYVDPSQYLDDLDMPALEDITYSDDEEDVVAEADFSNLETNITVSPIPTTRVYKDHLVTQIIGDLSSAPQTRSMTRMDVKSDFLYETIEEEVYVCQPLGFKDPDYLDKVYKVVKALYGLHQAPRAWKFGLTDGKSACTPIDTEKPLLKDPDGDGKDVDVHTYRSMIGSLMYITSSRPDIMFAVCLCARFQVTLKASHLYAVKRIFSNEALAIPGQTATGHKTNDVVRLQALIDRRKVIITEDTVRKALRLDDADSIDCLPNEEIFVELARIGVGKGFSRVDTLLFDGMLAPQQVQDDIADVADAAEDEDAANEISAEPTPYSPTPTTTPPPQQEIIPSPSQVESTPPPSTHQSPIAQPSLPPPQQPPSYDAEISITLLNTLLETCTTLTKQAANLEQDKIAQAIKITKLKQRVKRLEKKKKLKASGLKREDASKQGEIAELDADEDVTLEEGTGMTYTDIRLIFEKHFNSIWAFLEKGEKDLEEEDGKRKSENLEQKAAKKQKIDEEVKELKTHLKLIPNDEDDVYTEATPLALKVPVINYQIHTEQKKPYYKIIRADKTHRLFLSFISLLRNFDREDLEMLWKIVQERFESSEPKNFSDDFLLNTFKTMFEKPNVEASI</sequence>
<name>A0A6L2P727_TANCI</name>
<gene>
    <name evidence="5" type="ORF">Tci_065357</name>
</gene>
<reference evidence="5" key="1">
    <citation type="journal article" date="2019" name="Sci. Rep.">
        <title>Draft genome of Tanacetum cinerariifolium, the natural source of mosquito coil.</title>
        <authorList>
            <person name="Yamashiro T."/>
            <person name="Shiraishi A."/>
            <person name="Satake H."/>
            <person name="Nakayama K."/>
        </authorList>
    </citation>
    <scope>NUCLEOTIDE SEQUENCE</scope>
</reference>
<accession>A0A6L2P727</accession>
<evidence type="ECO:0000259" key="3">
    <source>
        <dbReference type="Pfam" id="PF07727"/>
    </source>
</evidence>
<evidence type="ECO:0000259" key="4">
    <source>
        <dbReference type="Pfam" id="PF13976"/>
    </source>
</evidence>
<dbReference type="Pfam" id="PF07727">
    <property type="entry name" value="RVT_2"/>
    <property type="match status" value="1"/>
</dbReference>
<feature type="coiled-coil region" evidence="1">
    <location>
        <begin position="724"/>
        <end position="758"/>
    </location>
</feature>
<feature type="compositionally biased region" description="Pro residues" evidence="2">
    <location>
        <begin position="1551"/>
        <end position="1563"/>
    </location>
</feature>
<comment type="caution">
    <text evidence="5">The sequence shown here is derived from an EMBL/GenBank/DDBJ whole genome shotgun (WGS) entry which is preliminary data.</text>
</comment>
<feature type="domain" description="Reverse transcriptase Ty1/copia-type" evidence="3">
    <location>
        <begin position="1299"/>
        <end position="1363"/>
    </location>
</feature>
<organism evidence="5">
    <name type="scientific">Tanacetum cinerariifolium</name>
    <name type="common">Dalmatian daisy</name>
    <name type="synonym">Chrysanthemum cinerariifolium</name>
    <dbReference type="NCBI Taxonomy" id="118510"/>
    <lineage>
        <taxon>Eukaryota</taxon>
        <taxon>Viridiplantae</taxon>
        <taxon>Streptophyta</taxon>
        <taxon>Embryophyta</taxon>
        <taxon>Tracheophyta</taxon>
        <taxon>Spermatophyta</taxon>
        <taxon>Magnoliopsida</taxon>
        <taxon>eudicotyledons</taxon>
        <taxon>Gunneridae</taxon>
        <taxon>Pentapetalae</taxon>
        <taxon>asterids</taxon>
        <taxon>campanulids</taxon>
        <taxon>Asterales</taxon>
        <taxon>Asteraceae</taxon>
        <taxon>Asteroideae</taxon>
        <taxon>Anthemideae</taxon>
        <taxon>Anthemidinae</taxon>
        <taxon>Tanacetum</taxon>
    </lineage>
</organism>
<proteinExistence type="predicted"/>
<dbReference type="Pfam" id="PF13976">
    <property type="entry name" value="gag_pre-integrs"/>
    <property type="match status" value="1"/>
</dbReference>
<evidence type="ECO:0000256" key="2">
    <source>
        <dbReference type="SAM" id="MobiDB-lite"/>
    </source>
</evidence>
<feature type="region of interest" description="Disordered" evidence="2">
    <location>
        <begin position="1536"/>
        <end position="1601"/>
    </location>
</feature>
<evidence type="ECO:0000313" key="5">
    <source>
        <dbReference type="EMBL" id="GEU93379.1"/>
    </source>
</evidence>
<feature type="compositionally biased region" description="Basic and acidic residues" evidence="2">
    <location>
        <begin position="1151"/>
        <end position="1164"/>
    </location>
</feature>
<dbReference type="Pfam" id="PF14223">
    <property type="entry name" value="Retrotran_gag_2"/>
    <property type="match status" value="1"/>
</dbReference>
<evidence type="ECO:0000256" key="1">
    <source>
        <dbReference type="SAM" id="Coils"/>
    </source>
</evidence>
<feature type="coiled-coil region" evidence="1">
    <location>
        <begin position="30"/>
        <end position="71"/>
    </location>
</feature>
<dbReference type="PANTHER" id="PTHR11439">
    <property type="entry name" value="GAG-POL-RELATED RETROTRANSPOSON"/>
    <property type="match status" value="1"/>
</dbReference>
<keyword evidence="1" id="KW-0175">Coiled coil</keyword>
<dbReference type="EMBL" id="BKCJ010010839">
    <property type="protein sequence ID" value="GEU93379.1"/>
    <property type="molecule type" value="Genomic_DNA"/>
</dbReference>
<feature type="region of interest" description="Disordered" evidence="2">
    <location>
        <begin position="1130"/>
        <end position="1164"/>
    </location>
</feature>
<dbReference type="PANTHER" id="PTHR11439:SF509">
    <property type="entry name" value="RNA-DIRECTED DNA POLYMERASE"/>
    <property type="match status" value="1"/>
</dbReference>
<feature type="coiled-coil region" evidence="1">
    <location>
        <begin position="1609"/>
        <end position="1650"/>
    </location>
</feature>
<dbReference type="InterPro" id="IPR013103">
    <property type="entry name" value="RVT_2"/>
</dbReference>